<gene>
    <name evidence="2" type="ORF">ARMOST_00368</name>
</gene>
<proteinExistence type="predicted"/>
<name>A0A284QKX9_ARMOS</name>
<feature type="region of interest" description="Disordered" evidence="1">
    <location>
        <begin position="118"/>
        <end position="173"/>
    </location>
</feature>
<evidence type="ECO:0000313" key="2">
    <source>
        <dbReference type="EMBL" id="SJK97118.1"/>
    </source>
</evidence>
<accession>A0A284QKX9</accession>
<evidence type="ECO:0000256" key="1">
    <source>
        <dbReference type="SAM" id="MobiDB-lite"/>
    </source>
</evidence>
<sequence length="173" mass="19313">MFSHEKIKATEPEQHDNPRTPDVSYSMPAHILRSSAILRLEMRLCFLVDREGLRSRQHDGGQANGEKARSASRNELTPSVSTCKAIPFILSAPAIFQTALPIQLVHYCVSRHSEERWTKQANKHRFRQTGSVNTFTEQNDDGGSLEMRKGATAAASSASIHRENETMSGFDSD</sequence>
<dbReference type="Proteomes" id="UP000219338">
    <property type="component" value="Unassembled WGS sequence"/>
</dbReference>
<feature type="compositionally biased region" description="Polar residues" evidence="1">
    <location>
        <begin position="128"/>
        <end position="137"/>
    </location>
</feature>
<dbReference type="EMBL" id="FUEG01000001">
    <property type="protein sequence ID" value="SJK97118.1"/>
    <property type="molecule type" value="Genomic_DNA"/>
</dbReference>
<feature type="compositionally biased region" description="Basic and acidic residues" evidence="1">
    <location>
        <begin position="1"/>
        <end position="19"/>
    </location>
</feature>
<organism evidence="2 3">
    <name type="scientific">Armillaria ostoyae</name>
    <name type="common">Armillaria root rot fungus</name>
    <dbReference type="NCBI Taxonomy" id="47428"/>
    <lineage>
        <taxon>Eukaryota</taxon>
        <taxon>Fungi</taxon>
        <taxon>Dikarya</taxon>
        <taxon>Basidiomycota</taxon>
        <taxon>Agaricomycotina</taxon>
        <taxon>Agaricomycetes</taxon>
        <taxon>Agaricomycetidae</taxon>
        <taxon>Agaricales</taxon>
        <taxon>Marasmiineae</taxon>
        <taxon>Physalacriaceae</taxon>
        <taxon>Armillaria</taxon>
    </lineage>
</organism>
<feature type="region of interest" description="Disordered" evidence="1">
    <location>
        <begin position="1"/>
        <end position="24"/>
    </location>
</feature>
<keyword evidence="3" id="KW-1185">Reference proteome</keyword>
<evidence type="ECO:0000313" key="3">
    <source>
        <dbReference type="Proteomes" id="UP000219338"/>
    </source>
</evidence>
<protein>
    <submittedName>
        <fullName evidence="2">Uncharacterized protein</fullName>
    </submittedName>
</protein>
<reference evidence="3" key="1">
    <citation type="journal article" date="2017" name="Nat. Ecol. Evol.">
        <title>Genome expansion and lineage-specific genetic innovations in the forest pathogenic fungi Armillaria.</title>
        <authorList>
            <person name="Sipos G."/>
            <person name="Prasanna A.N."/>
            <person name="Walter M.C."/>
            <person name="O'Connor E."/>
            <person name="Balint B."/>
            <person name="Krizsan K."/>
            <person name="Kiss B."/>
            <person name="Hess J."/>
            <person name="Varga T."/>
            <person name="Slot J."/>
            <person name="Riley R."/>
            <person name="Boka B."/>
            <person name="Rigling D."/>
            <person name="Barry K."/>
            <person name="Lee J."/>
            <person name="Mihaltcheva S."/>
            <person name="LaButti K."/>
            <person name="Lipzen A."/>
            <person name="Waldron R."/>
            <person name="Moloney N.M."/>
            <person name="Sperisen C."/>
            <person name="Kredics L."/>
            <person name="Vagvoelgyi C."/>
            <person name="Patrignani A."/>
            <person name="Fitzpatrick D."/>
            <person name="Nagy I."/>
            <person name="Doyle S."/>
            <person name="Anderson J.B."/>
            <person name="Grigoriev I.V."/>
            <person name="Gueldener U."/>
            <person name="Muensterkoetter M."/>
            <person name="Nagy L.G."/>
        </authorList>
    </citation>
    <scope>NUCLEOTIDE SEQUENCE [LARGE SCALE GENOMIC DNA]</scope>
    <source>
        <strain evidence="3">C18/9</strain>
    </source>
</reference>
<dbReference type="AlphaFoldDB" id="A0A284QKX9"/>
<feature type="region of interest" description="Disordered" evidence="1">
    <location>
        <begin position="55"/>
        <end position="76"/>
    </location>
</feature>